<evidence type="ECO:0000256" key="8">
    <source>
        <dbReference type="ARBA" id="ARBA00022679"/>
    </source>
</evidence>
<dbReference type="PANTHER" id="PTHR22884">
    <property type="entry name" value="SET DOMAIN PROTEINS"/>
    <property type="match status" value="1"/>
</dbReference>
<dbReference type="PROSITE" id="PS50280">
    <property type="entry name" value="SET"/>
    <property type="match status" value="1"/>
</dbReference>
<evidence type="ECO:0000256" key="11">
    <source>
        <dbReference type="ARBA" id="ARBA00023163"/>
    </source>
</evidence>
<evidence type="ECO:0000256" key="10">
    <source>
        <dbReference type="ARBA" id="ARBA00023015"/>
    </source>
</evidence>
<dbReference type="CDD" id="cd19172">
    <property type="entry name" value="SET_SETD2"/>
    <property type="match status" value="1"/>
</dbReference>
<dbReference type="EMBL" id="JAUEPU010000080">
    <property type="protein sequence ID" value="KAK0480477.1"/>
    <property type="molecule type" value="Genomic_DNA"/>
</dbReference>
<evidence type="ECO:0000313" key="19">
    <source>
        <dbReference type="EMBL" id="KAK0480477.1"/>
    </source>
</evidence>
<dbReference type="InterPro" id="IPR003616">
    <property type="entry name" value="Post-SET_dom"/>
</dbReference>
<evidence type="ECO:0000259" key="16">
    <source>
        <dbReference type="PROSITE" id="PS50280"/>
    </source>
</evidence>
<dbReference type="SUPFAM" id="SSF82199">
    <property type="entry name" value="SET domain"/>
    <property type="match status" value="1"/>
</dbReference>
<sequence length="823" mass="92582">MARKEERRTEHRCSTPSSLPDGVAVLAGDESSSSHSMSPTITDSAPPMSASTSATPPPDSATSSKMSTPPPSSTPKSKKAPPSAPQLIGYLPVARDEALSSFTEMADNWYQYKSLGRSRELLESMTCDCTYEHGEDSPEDACGQGSDCINRLTQVECLLEDCRCQSYCQNRRFQNKEYASIEIVKTEMKGYGLRVEEDLSKDAFIYEYIGDVVNNQSFKKRMRDYASEGIEHFYFMMLQKDEFIDATKNGGIGRFANHSCNPNCYVAKWTIGNSVRMGIFAKRHIKKNEELTFNYNVDRYGHQAQTCYCGEPQCVGFIGGKTQTDVSAMDDLYLDALGITDESELMEYKGTKKRKGKKLDDPDFLPQMKSIMLKDVPKVVQAVRQTTSPKVLYKLLTRMKITEDQTALRQIMRLRAFSLMKNILEDYSEETDLICLTLECMSTWPLAFRNKVEDSQVNIPVKVCAESENETVKELASKLIAHWDTLTLGYRIPKRAKADIDLDRPAPRAPRAPVYPFQDVPSYKRRKPPPKRKRIEDVEYVSSELFLNSMPWQGFPREDTNALTRPLSPDLLERQEVTERMEGVFTKEKVDAIITAAAEAQRLAAEEAQRAAAEAEEKAKAAAAAKEARATKRRQHHSSHHSPQKKPETSEQKEANKEKRLLKLVGVVVVKCMSKYAKSMEHDVFKKHAKELTHIIAEKEKKSHSYREGRLDALSDEKVVKIKKFAKEYIGKILRKLEKQKRMDVVVEATPSGSADTPNSVGGGDFVDIPMTMEDAMDVADYESDDDDGPSLVVVGDEGDDGKSPMEVDPPEFLDPRLRASVT</sequence>
<evidence type="ECO:0000256" key="13">
    <source>
        <dbReference type="ARBA" id="ARBA00030091"/>
    </source>
</evidence>
<keyword evidence="6" id="KW-0678">Repressor</keyword>
<feature type="domain" description="SET" evidence="16">
    <location>
        <begin position="179"/>
        <end position="296"/>
    </location>
</feature>
<dbReference type="InterPro" id="IPR050777">
    <property type="entry name" value="SET2_Histone-Lys_MeTrsfase"/>
</dbReference>
<dbReference type="InterPro" id="IPR025788">
    <property type="entry name" value="Set2_fungi"/>
</dbReference>
<keyword evidence="9" id="KW-0949">S-adenosyl-L-methionine</keyword>
<keyword evidence="11" id="KW-0804">Transcription</keyword>
<evidence type="ECO:0000256" key="1">
    <source>
        <dbReference type="ARBA" id="ARBA00004123"/>
    </source>
</evidence>
<evidence type="ECO:0000259" key="17">
    <source>
        <dbReference type="PROSITE" id="PS50868"/>
    </source>
</evidence>
<dbReference type="Proteomes" id="UP001175228">
    <property type="component" value="Unassembled WGS sequence"/>
</dbReference>
<dbReference type="PROSITE" id="PS50868">
    <property type="entry name" value="POST_SET"/>
    <property type="match status" value="1"/>
</dbReference>
<dbReference type="GO" id="GO:0005694">
    <property type="term" value="C:chromosome"/>
    <property type="evidence" value="ECO:0007669"/>
    <property type="project" value="UniProtKB-SubCell"/>
</dbReference>
<keyword evidence="8" id="KW-0808">Transferase</keyword>
<feature type="compositionally biased region" description="Basic and acidic residues" evidence="15">
    <location>
        <begin position="1"/>
        <end position="13"/>
    </location>
</feature>
<evidence type="ECO:0000256" key="4">
    <source>
        <dbReference type="ARBA" id="ARBA00018028"/>
    </source>
</evidence>
<evidence type="ECO:0000259" key="18">
    <source>
        <dbReference type="PROSITE" id="PS51215"/>
    </source>
</evidence>
<evidence type="ECO:0000256" key="14">
    <source>
        <dbReference type="ARBA" id="ARBA00047545"/>
    </source>
</evidence>
<dbReference type="InterPro" id="IPR038190">
    <property type="entry name" value="SRI_sf"/>
</dbReference>
<feature type="compositionally biased region" description="Basic and acidic residues" evidence="15">
    <location>
        <begin position="814"/>
        <end position="823"/>
    </location>
</feature>
<dbReference type="InterPro" id="IPR044437">
    <property type="entry name" value="SETD2/Set2_SET"/>
</dbReference>
<evidence type="ECO:0000256" key="9">
    <source>
        <dbReference type="ARBA" id="ARBA00022691"/>
    </source>
</evidence>
<keyword evidence="20" id="KW-1185">Reference proteome</keyword>
<dbReference type="InterPro" id="IPR001214">
    <property type="entry name" value="SET_dom"/>
</dbReference>
<keyword evidence="7" id="KW-0489">Methyltransferase</keyword>
<comment type="caution">
    <text evidence="19">The sequence shown here is derived from an EMBL/GenBank/DDBJ whole genome shotgun (WGS) entry which is preliminary data.</text>
</comment>
<dbReference type="GO" id="GO:0140955">
    <property type="term" value="F:histone H3K36 trimethyltransferase activity"/>
    <property type="evidence" value="ECO:0007669"/>
    <property type="project" value="UniProtKB-EC"/>
</dbReference>
<feature type="compositionally biased region" description="Basic residues" evidence="15">
    <location>
        <begin position="631"/>
        <end position="644"/>
    </location>
</feature>
<feature type="compositionally biased region" description="Low complexity" evidence="15">
    <location>
        <begin position="31"/>
        <end position="67"/>
    </location>
</feature>
<protein>
    <recommendedName>
        <fullName evidence="4">Histone-lysine N-methyltransferase, H3 lysine-36 specific</fullName>
        <ecNumber evidence="3">2.1.1.359</ecNumber>
    </recommendedName>
    <alternativeName>
        <fullName evidence="13">SET domain-containing protein 2</fullName>
    </alternativeName>
</protein>
<evidence type="ECO:0000313" key="20">
    <source>
        <dbReference type="Proteomes" id="UP001175228"/>
    </source>
</evidence>
<dbReference type="Pfam" id="PF08236">
    <property type="entry name" value="SRI"/>
    <property type="match status" value="1"/>
</dbReference>
<evidence type="ECO:0000256" key="12">
    <source>
        <dbReference type="ARBA" id="ARBA00023242"/>
    </source>
</evidence>
<feature type="compositionally biased region" description="Basic and acidic residues" evidence="15">
    <location>
        <begin position="645"/>
        <end position="657"/>
    </location>
</feature>
<evidence type="ECO:0000256" key="6">
    <source>
        <dbReference type="ARBA" id="ARBA00022491"/>
    </source>
</evidence>
<gene>
    <name evidence="19" type="ORF">EDD18DRAFT_833530</name>
</gene>
<feature type="region of interest" description="Disordered" evidence="15">
    <location>
        <begin position="503"/>
        <end position="532"/>
    </location>
</feature>
<feature type="compositionally biased region" description="Acidic residues" evidence="15">
    <location>
        <begin position="780"/>
        <end position="789"/>
    </location>
</feature>
<name>A0AA39U8W6_9AGAR</name>
<feature type="region of interest" description="Disordered" evidence="15">
    <location>
        <begin position="609"/>
        <end position="657"/>
    </location>
</feature>
<feature type="compositionally biased region" description="Basic and acidic residues" evidence="15">
    <location>
        <begin position="609"/>
        <end position="630"/>
    </location>
</feature>
<dbReference type="PROSITE" id="PS51215">
    <property type="entry name" value="AWS"/>
    <property type="match status" value="1"/>
</dbReference>
<keyword evidence="12" id="KW-0539">Nucleus</keyword>
<evidence type="ECO:0000256" key="5">
    <source>
        <dbReference type="ARBA" id="ARBA00022454"/>
    </source>
</evidence>
<feature type="region of interest" description="Disordered" evidence="15">
    <location>
        <begin position="780"/>
        <end position="823"/>
    </location>
</feature>
<feature type="compositionally biased region" description="Basic residues" evidence="15">
    <location>
        <begin position="523"/>
        <end position="532"/>
    </location>
</feature>
<accession>A0AA39U8W6</accession>
<dbReference type="SMART" id="SM00508">
    <property type="entry name" value="PostSET"/>
    <property type="match status" value="1"/>
</dbReference>
<reference evidence="19" key="1">
    <citation type="submission" date="2023-06" db="EMBL/GenBank/DDBJ databases">
        <authorList>
            <consortium name="Lawrence Berkeley National Laboratory"/>
            <person name="Ahrendt S."/>
            <person name="Sahu N."/>
            <person name="Indic B."/>
            <person name="Wong-Bajracharya J."/>
            <person name="Merenyi Z."/>
            <person name="Ke H.-M."/>
            <person name="Monk M."/>
            <person name="Kocsube S."/>
            <person name="Drula E."/>
            <person name="Lipzen A."/>
            <person name="Balint B."/>
            <person name="Henrissat B."/>
            <person name="Andreopoulos B."/>
            <person name="Martin F.M."/>
            <person name="Harder C.B."/>
            <person name="Rigling D."/>
            <person name="Ford K.L."/>
            <person name="Foster G.D."/>
            <person name="Pangilinan J."/>
            <person name="Papanicolaou A."/>
            <person name="Barry K."/>
            <person name="LaButti K."/>
            <person name="Viragh M."/>
            <person name="Koriabine M."/>
            <person name="Yan M."/>
            <person name="Riley R."/>
            <person name="Champramary S."/>
            <person name="Plett K.L."/>
            <person name="Tsai I.J."/>
            <person name="Slot J."/>
            <person name="Sipos G."/>
            <person name="Plett J."/>
            <person name="Nagy L.G."/>
            <person name="Grigoriev I.V."/>
        </authorList>
    </citation>
    <scope>NUCLEOTIDE SEQUENCE</scope>
    <source>
        <strain evidence="19">HWK02</strain>
    </source>
</reference>
<dbReference type="Pfam" id="PF17907">
    <property type="entry name" value="AWS"/>
    <property type="match status" value="1"/>
</dbReference>
<dbReference type="Gene3D" id="1.10.1740.100">
    <property type="entry name" value="Set2, Rpb1 interacting domain"/>
    <property type="match status" value="1"/>
</dbReference>
<organism evidence="19 20">
    <name type="scientific">Armillaria luteobubalina</name>
    <dbReference type="NCBI Taxonomy" id="153913"/>
    <lineage>
        <taxon>Eukaryota</taxon>
        <taxon>Fungi</taxon>
        <taxon>Dikarya</taxon>
        <taxon>Basidiomycota</taxon>
        <taxon>Agaricomycotina</taxon>
        <taxon>Agaricomycetes</taxon>
        <taxon>Agaricomycetidae</taxon>
        <taxon>Agaricales</taxon>
        <taxon>Marasmiineae</taxon>
        <taxon>Physalacriaceae</taxon>
        <taxon>Armillaria</taxon>
    </lineage>
</organism>
<evidence type="ECO:0000256" key="7">
    <source>
        <dbReference type="ARBA" id="ARBA00022603"/>
    </source>
</evidence>
<dbReference type="AlphaFoldDB" id="A0AA39U8W6"/>
<dbReference type="GO" id="GO:0032259">
    <property type="term" value="P:methylation"/>
    <property type="evidence" value="ECO:0007669"/>
    <property type="project" value="UniProtKB-KW"/>
</dbReference>
<keyword evidence="5" id="KW-0158">Chromosome</keyword>
<evidence type="ECO:0000256" key="15">
    <source>
        <dbReference type="SAM" id="MobiDB-lite"/>
    </source>
</evidence>
<evidence type="ECO:0000256" key="3">
    <source>
        <dbReference type="ARBA" id="ARBA00012178"/>
    </source>
</evidence>
<feature type="domain" description="AWS" evidence="18">
    <location>
        <begin position="122"/>
        <end position="177"/>
    </location>
</feature>
<dbReference type="Pfam" id="PF00856">
    <property type="entry name" value="SET"/>
    <property type="match status" value="1"/>
</dbReference>
<dbReference type="InterPro" id="IPR013257">
    <property type="entry name" value="SRI"/>
</dbReference>
<dbReference type="SMART" id="SM00317">
    <property type="entry name" value="SET"/>
    <property type="match status" value="1"/>
</dbReference>
<feature type="region of interest" description="Disordered" evidence="15">
    <location>
        <begin position="1"/>
        <end position="86"/>
    </location>
</feature>
<comment type="subcellular location">
    <subcellularLocation>
        <location evidence="2">Chromosome</location>
    </subcellularLocation>
    <subcellularLocation>
        <location evidence="1">Nucleus</location>
    </subcellularLocation>
</comment>
<dbReference type="SMART" id="SM00570">
    <property type="entry name" value="AWS"/>
    <property type="match status" value="1"/>
</dbReference>
<dbReference type="Gene3D" id="2.170.270.10">
    <property type="entry name" value="SET domain"/>
    <property type="match status" value="1"/>
</dbReference>
<dbReference type="PROSITE" id="PS51568">
    <property type="entry name" value="SAM_MT43_SET2_1"/>
    <property type="match status" value="1"/>
</dbReference>
<dbReference type="InterPro" id="IPR046341">
    <property type="entry name" value="SET_dom_sf"/>
</dbReference>
<feature type="domain" description="Post-SET" evidence="17">
    <location>
        <begin position="303"/>
        <end position="319"/>
    </location>
</feature>
<keyword evidence="10" id="KW-0805">Transcription regulation</keyword>
<dbReference type="GO" id="GO:0005634">
    <property type="term" value="C:nucleus"/>
    <property type="evidence" value="ECO:0007669"/>
    <property type="project" value="UniProtKB-SubCell"/>
</dbReference>
<comment type="catalytic activity">
    <reaction evidence="14">
        <text>L-lysyl(36)-[histone H3] + 3 S-adenosyl-L-methionine = N(6),N(6),N(6)-trimethyl-L-lysyl(36)-[histone H3] + 3 S-adenosyl-L-homocysteine + 3 H(+)</text>
        <dbReference type="Rhea" id="RHEA:60324"/>
        <dbReference type="Rhea" id="RHEA-COMP:9785"/>
        <dbReference type="Rhea" id="RHEA-COMP:15536"/>
        <dbReference type="ChEBI" id="CHEBI:15378"/>
        <dbReference type="ChEBI" id="CHEBI:29969"/>
        <dbReference type="ChEBI" id="CHEBI:57856"/>
        <dbReference type="ChEBI" id="CHEBI:59789"/>
        <dbReference type="ChEBI" id="CHEBI:61961"/>
        <dbReference type="EC" id="2.1.1.359"/>
    </reaction>
</comment>
<dbReference type="EC" id="2.1.1.359" evidence="3"/>
<proteinExistence type="predicted"/>
<dbReference type="GO" id="GO:0006355">
    <property type="term" value="P:regulation of DNA-templated transcription"/>
    <property type="evidence" value="ECO:0007669"/>
    <property type="project" value="InterPro"/>
</dbReference>
<dbReference type="InterPro" id="IPR006560">
    <property type="entry name" value="AWS_dom"/>
</dbReference>
<evidence type="ECO:0000256" key="2">
    <source>
        <dbReference type="ARBA" id="ARBA00004286"/>
    </source>
</evidence>